<comment type="subcellular location">
    <subcellularLocation>
        <location evidence="1">Membrane</location>
        <topology evidence="1">Multi-pass membrane protein</topology>
    </subcellularLocation>
</comment>
<feature type="transmembrane region" description="Helical" evidence="6">
    <location>
        <begin position="25"/>
        <end position="47"/>
    </location>
</feature>
<proteinExistence type="inferred from homology"/>
<keyword evidence="3 6" id="KW-0812">Transmembrane</keyword>
<keyword evidence="4 6" id="KW-1133">Transmembrane helix</keyword>
<feature type="transmembrane region" description="Helical" evidence="6">
    <location>
        <begin position="178"/>
        <end position="196"/>
    </location>
</feature>
<dbReference type="GO" id="GO:0005886">
    <property type="term" value="C:plasma membrane"/>
    <property type="evidence" value="ECO:0007669"/>
    <property type="project" value="TreeGrafter"/>
</dbReference>
<dbReference type="Proteomes" id="UP000268007">
    <property type="component" value="Unassembled WGS sequence"/>
</dbReference>
<accession>A0A495J0C7</accession>
<feature type="transmembrane region" description="Helical" evidence="6">
    <location>
        <begin position="94"/>
        <end position="115"/>
    </location>
</feature>
<evidence type="ECO:0000256" key="1">
    <source>
        <dbReference type="ARBA" id="ARBA00004141"/>
    </source>
</evidence>
<dbReference type="PANTHER" id="PTHR23291">
    <property type="entry name" value="BAX INHIBITOR-RELATED"/>
    <property type="match status" value="1"/>
</dbReference>
<feature type="transmembrane region" description="Helical" evidence="6">
    <location>
        <begin position="153"/>
        <end position="172"/>
    </location>
</feature>
<dbReference type="AlphaFoldDB" id="A0A495J0C7"/>
<evidence type="ECO:0000256" key="5">
    <source>
        <dbReference type="ARBA" id="ARBA00023136"/>
    </source>
</evidence>
<evidence type="ECO:0000256" key="6">
    <source>
        <dbReference type="RuleBase" id="RU004379"/>
    </source>
</evidence>
<feature type="transmembrane region" description="Helical" evidence="6">
    <location>
        <begin position="121"/>
        <end position="141"/>
    </location>
</feature>
<dbReference type="EMBL" id="RBKU01000001">
    <property type="protein sequence ID" value="RKR81549.1"/>
    <property type="molecule type" value="Genomic_DNA"/>
</dbReference>
<dbReference type="Pfam" id="PF01027">
    <property type="entry name" value="Bax1-I"/>
    <property type="match status" value="1"/>
</dbReference>
<reference evidence="7 8" key="1">
    <citation type="submission" date="2018-10" db="EMBL/GenBank/DDBJ databases">
        <title>Genomic Encyclopedia of Archaeal and Bacterial Type Strains, Phase II (KMG-II): from individual species to whole genera.</title>
        <authorList>
            <person name="Goeker M."/>
        </authorList>
    </citation>
    <scope>NUCLEOTIDE SEQUENCE [LARGE SCALE GENOMIC DNA]</scope>
    <source>
        <strain evidence="7 8">DSM 18602</strain>
    </source>
</reference>
<feature type="transmembrane region" description="Helical" evidence="6">
    <location>
        <begin position="216"/>
        <end position="239"/>
    </location>
</feature>
<dbReference type="RefSeq" id="WP_121197235.1">
    <property type="nucleotide sequence ID" value="NZ_RBKU01000001.1"/>
</dbReference>
<organism evidence="7 8">
    <name type="scientific">Mucilaginibacter gracilis</name>
    <dbReference type="NCBI Taxonomy" id="423350"/>
    <lineage>
        <taxon>Bacteria</taxon>
        <taxon>Pseudomonadati</taxon>
        <taxon>Bacteroidota</taxon>
        <taxon>Sphingobacteriia</taxon>
        <taxon>Sphingobacteriales</taxon>
        <taxon>Sphingobacteriaceae</taxon>
        <taxon>Mucilaginibacter</taxon>
    </lineage>
</organism>
<keyword evidence="5 6" id="KW-0472">Membrane</keyword>
<feature type="transmembrane region" description="Helical" evidence="6">
    <location>
        <begin position="67"/>
        <end position="87"/>
    </location>
</feature>
<gene>
    <name evidence="7" type="ORF">BDD43_1696</name>
</gene>
<evidence type="ECO:0008006" key="9">
    <source>
        <dbReference type="Google" id="ProtNLM"/>
    </source>
</evidence>
<comment type="caution">
    <text evidence="7">The sequence shown here is derived from an EMBL/GenBank/DDBJ whole genome shotgun (WGS) entry which is preliminary data.</text>
</comment>
<dbReference type="OrthoDB" id="9793828at2"/>
<name>A0A495J0C7_9SPHI</name>
<evidence type="ECO:0000256" key="3">
    <source>
        <dbReference type="ARBA" id="ARBA00022692"/>
    </source>
</evidence>
<evidence type="ECO:0000256" key="2">
    <source>
        <dbReference type="ARBA" id="ARBA00010350"/>
    </source>
</evidence>
<evidence type="ECO:0000313" key="7">
    <source>
        <dbReference type="EMBL" id="RKR81549.1"/>
    </source>
</evidence>
<keyword evidence="8" id="KW-1185">Reference proteome</keyword>
<sequence length="244" mass="26994">MEEQKINYRYDSVIQLDETASSRRFLSGVFTWMFAALGISALVSYYFTGSEALLKLIFDPITGGLTGLGYLAIFSPVIFALLMQIAYNKIAYPILVLLFVTYATLIGISFSLIFLAYSATAIFGVFITTSLVFGIMAIAGYYTHQDLTKMGTILYTIFIGLFIAFMVNFFIGSAALDYILSCIGVVVFVGLTAYKVQMLKRIGSGMEYGSLPSKKLALIGGLQLYITFINLFMMLLRLFGGSRR</sequence>
<evidence type="ECO:0000256" key="4">
    <source>
        <dbReference type="ARBA" id="ARBA00022989"/>
    </source>
</evidence>
<evidence type="ECO:0000313" key="8">
    <source>
        <dbReference type="Proteomes" id="UP000268007"/>
    </source>
</evidence>
<comment type="similarity">
    <text evidence="2 6">Belongs to the BI1 family.</text>
</comment>
<dbReference type="InterPro" id="IPR006214">
    <property type="entry name" value="Bax_inhibitor_1-related"/>
</dbReference>
<dbReference type="CDD" id="cd10432">
    <property type="entry name" value="BI-1-like_bacterial"/>
    <property type="match status" value="1"/>
</dbReference>
<dbReference type="PANTHER" id="PTHR23291:SF50">
    <property type="entry name" value="PROTEIN LIFEGUARD 4"/>
    <property type="match status" value="1"/>
</dbReference>
<protein>
    <recommendedName>
        <fullName evidence="9">Modulator of FtsH protease</fullName>
    </recommendedName>
</protein>